<comment type="similarity">
    <text evidence="3">Belongs to the cytochrome b560 family.</text>
</comment>
<evidence type="ECO:0000313" key="13">
    <source>
        <dbReference type="Proteomes" id="UP000039021"/>
    </source>
</evidence>
<dbReference type="PANTHER" id="PTHR41910">
    <property type="entry name" value="SUCCINATE DEHYDROGENASE 2 MEMBRANE SUBUNIT SDHC"/>
    <property type="match status" value="1"/>
</dbReference>
<keyword evidence="6" id="KW-0479">Metal-binding</keyword>
<dbReference type="PANTHER" id="PTHR41910:SF1">
    <property type="entry name" value="SUCCINATE DEHYDROGENASE HYDROPHOBIC MEMBRANE ANCHOR SUBUNIT"/>
    <property type="match status" value="1"/>
</dbReference>
<proteinExistence type="inferred from homology"/>
<evidence type="ECO:0000256" key="4">
    <source>
        <dbReference type="ARBA" id="ARBA00022617"/>
    </source>
</evidence>
<dbReference type="Proteomes" id="UP000046680">
    <property type="component" value="Unassembled WGS sequence"/>
</dbReference>
<dbReference type="InterPro" id="IPR034804">
    <property type="entry name" value="SQR/QFR_C/D"/>
</dbReference>
<evidence type="ECO:0000256" key="7">
    <source>
        <dbReference type="ARBA" id="ARBA00022989"/>
    </source>
</evidence>
<dbReference type="InterPro" id="IPR000701">
    <property type="entry name" value="SuccDH_FuR_B_TM-su"/>
</dbReference>
<feature type="transmembrane region" description="Helical" evidence="10">
    <location>
        <begin position="57"/>
        <end position="82"/>
    </location>
</feature>
<evidence type="ECO:0000256" key="9">
    <source>
        <dbReference type="ARBA" id="ARBA00023136"/>
    </source>
</evidence>
<accession>A0A654U604</accession>
<evidence type="ECO:0000313" key="11">
    <source>
        <dbReference type="EMBL" id="CFS03393.1"/>
    </source>
</evidence>
<name>A0A654U604_MYCTX</name>
<dbReference type="CDD" id="cd03501">
    <property type="entry name" value="SQR_TypeA_SdhC_like"/>
    <property type="match status" value="1"/>
</dbReference>
<evidence type="ECO:0000256" key="10">
    <source>
        <dbReference type="SAM" id="Phobius"/>
    </source>
</evidence>
<protein>
    <submittedName>
        <fullName evidence="11">Succinate dehydrogenase</fullName>
    </submittedName>
</protein>
<keyword evidence="4" id="KW-0349">Heme</keyword>
<dbReference type="SMR" id="A0A654U604"/>
<evidence type="ECO:0000256" key="3">
    <source>
        <dbReference type="ARBA" id="ARBA00007244"/>
    </source>
</evidence>
<dbReference type="EMBL" id="CSBK01003941">
    <property type="protein sequence ID" value="CPB40269.1"/>
    <property type="molecule type" value="Genomic_DNA"/>
</dbReference>
<dbReference type="AlphaFoldDB" id="A0A654U604"/>
<keyword evidence="8" id="KW-0408">Iron</keyword>
<dbReference type="EMBL" id="CGCX01001913">
    <property type="protein sequence ID" value="CFS03393.1"/>
    <property type="molecule type" value="Genomic_DNA"/>
</dbReference>
<keyword evidence="9 10" id="KW-0472">Membrane</keyword>
<dbReference type="GO" id="GO:0009055">
    <property type="term" value="F:electron transfer activity"/>
    <property type="evidence" value="ECO:0007669"/>
    <property type="project" value="InterPro"/>
</dbReference>
<feature type="transmembrane region" description="Helical" evidence="10">
    <location>
        <begin position="20"/>
        <end position="45"/>
    </location>
</feature>
<evidence type="ECO:0000313" key="12">
    <source>
        <dbReference type="EMBL" id="CPB40269.1"/>
    </source>
</evidence>
<dbReference type="NCBIfam" id="TIGR02970">
    <property type="entry name" value="succ_dehyd_cytB"/>
    <property type="match status" value="1"/>
</dbReference>
<evidence type="ECO:0000256" key="1">
    <source>
        <dbReference type="ARBA" id="ARBA00001971"/>
    </source>
</evidence>
<dbReference type="SUPFAM" id="SSF81343">
    <property type="entry name" value="Fumarate reductase respiratory complex transmembrane subunits"/>
    <property type="match status" value="1"/>
</dbReference>
<dbReference type="Gene3D" id="1.20.1300.10">
    <property type="entry name" value="Fumarate reductase/succinate dehydrogenase, transmembrane subunit"/>
    <property type="match status" value="1"/>
</dbReference>
<keyword evidence="5 10" id="KW-0812">Transmembrane</keyword>
<evidence type="ECO:0000256" key="2">
    <source>
        <dbReference type="ARBA" id="ARBA00004370"/>
    </source>
</evidence>
<dbReference type="GO" id="GO:0016020">
    <property type="term" value="C:membrane"/>
    <property type="evidence" value="ECO:0007669"/>
    <property type="project" value="UniProtKB-SubCell"/>
</dbReference>
<evidence type="ECO:0000256" key="6">
    <source>
        <dbReference type="ARBA" id="ARBA00022723"/>
    </source>
</evidence>
<organism evidence="11 14">
    <name type="scientific">Mycobacterium tuberculosis</name>
    <dbReference type="NCBI Taxonomy" id="1773"/>
    <lineage>
        <taxon>Bacteria</taxon>
        <taxon>Bacillati</taxon>
        <taxon>Actinomycetota</taxon>
        <taxon>Actinomycetes</taxon>
        <taxon>Mycobacteriales</taxon>
        <taxon>Mycobacteriaceae</taxon>
        <taxon>Mycobacterium</taxon>
        <taxon>Mycobacterium tuberculosis complex</taxon>
    </lineage>
</organism>
<comment type="cofactor">
    <cofactor evidence="1">
        <name>heme</name>
        <dbReference type="ChEBI" id="CHEBI:30413"/>
    </cofactor>
</comment>
<dbReference type="InterPro" id="IPR039023">
    <property type="entry name" value="SdhC_prok"/>
</dbReference>
<evidence type="ECO:0000256" key="5">
    <source>
        <dbReference type="ARBA" id="ARBA00022692"/>
    </source>
</evidence>
<evidence type="ECO:0000313" key="14">
    <source>
        <dbReference type="Proteomes" id="UP000046680"/>
    </source>
</evidence>
<gene>
    <name evidence="11" type="primary">sdhC</name>
    <name evidence="11" type="ORF">ERS007657_03683</name>
    <name evidence="12" type="ORF">ERS007739_05234</name>
</gene>
<reference evidence="12" key="1">
    <citation type="submission" date="2015-03" db="EMBL/GenBank/DDBJ databases">
        <authorList>
            <consortium name="Pathogen Informatics"/>
            <person name="Murphy D."/>
        </authorList>
    </citation>
    <scope>NUCLEOTIDE SEQUENCE</scope>
    <source>
        <strain evidence="12">N09902308</strain>
    </source>
</reference>
<dbReference type="Pfam" id="PF01127">
    <property type="entry name" value="Sdh_cyt"/>
    <property type="match status" value="1"/>
</dbReference>
<dbReference type="GO" id="GO:0046872">
    <property type="term" value="F:metal ion binding"/>
    <property type="evidence" value="ECO:0007669"/>
    <property type="project" value="UniProtKB-KW"/>
</dbReference>
<dbReference type="InterPro" id="IPR014314">
    <property type="entry name" value="Succ_DH_cytb556"/>
</dbReference>
<comment type="subcellular location">
    <subcellularLocation>
        <location evidence="2">Membrane</location>
    </subcellularLocation>
</comment>
<evidence type="ECO:0000256" key="8">
    <source>
        <dbReference type="ARBA" id="ARBA00023004"/>
    </source>
</evidence>
<sequence>MLRVSPQTYNAVLATYKTPIVGLMEYGLVAAVLFHALNGIRVILIDFWSEGPRYQRLMLWIIGSVFLLLMVPAGVVVGIHMWEHFR</sequence>
<dbReference type="Proteomes" id="UP000039021">
    <property type="component" value="Unassembled WGS sequence"/>
</dbReference>
<reference evidence="13 14" key="2">
    <citation type="submission" date="2015-03" db="EMBL/GenBank/DDBJ databases">
        <authorList>
            <consortium name="Pathogen Informatics"/>
        </authorList>
    </citation>
    <scope>NUCLEOTIDE SEQUENCE [LARGE SCALE GENOMIC DNA]</scope>
    <source>
        <strain evidence="11 14">C09601061</strain>
        <strain evidence="13">N09902308</strain>
    </source>
</reference>
<dbReference type="GO" id="GO:0006099">
    <property type="term" value="P:tricarboxylic acid cycle"/>
    <property type="evidence" value="ECO:0007669"/>
    <property type="project" value="InterPro"/>
</dbReference>
<keyword evidence="7 10" id="KW-1133">Transmembrane helix</keyword>